<evidence type="ECO:0000256" key="1">
    <source>
        <dbReference type="SAM" id="MobiDB-lite"/>
    </source>
</evidence>
<reference evidence="2 3" key="1">
    <citation type="submission" date="2019-04" db="EMBL/GenBank/DDBJ databases">
        <title>Chromosome genome assembly for Takifugu flavidus.</title>
        <authorList>
            <person name="Xiao S."/>
        </authorList>
    </citation>
    <scope>NUCLEOTIDE SEQUENCE [LARGE SCALE GENOMIC DNA]</scope>
    <source>
        <strain evidence="2">HTHZ2018</strain>
        <tissue evidence="2">Muscle</tissue>
    </source>
</reference>
<dbReference type="Proteomes" id="UP000324091">
    <property type="component" value="Chromosome 12"/>
</dbReference>
<proteinExistence type="predicted"/>
<dbReference type="EMBL" id="RHFK02000004">
    <property type="protein sequence ID" value="TWW77427.1"/>
    <property type="molecule type" value="Genomic_DNA"/>
</dbReference>
<protein>
    <submittedName>
        <fullName evidence="2">Uncharacterized protein</fullName>
    </submittedName>
</protein>
<evidence type="ECO:0000313" key="3">
    <source>
        <dbReference type="Proteomes" id="UP000324091"/>
    </source>
</evidence>
<evidence type="ECO:0000313" key="2">
    <source>
        <dbReference type="EMBL" id="TWW77427.1"/>
    </source>
</evidence>
<name>A0A5C6PGE2_9TELE</name>
<organism evidence="2 3">
    <name type="scientific">Takifugu flavidus</name>
    <name type="common">sansaifugu</name>
    <dbReference type="NCBI Taxonomy" id="433684"/>
    <lineage>
        <taxon>Eukaryota</taxon>
        <taxon>Metazoa</taxon>
        <taxon>Chordata</taxon>
        <taxon>Craniata</taxon>
        <taxon>Vertebrata</taxon>
        <taxon>Euteleostomi</taxon>
        <taxon>Actinopterygii</taxon>
        <taxon>Neopterygii</taxon>
        <taxon>Teleostei</taxon>
        <taxon>Neoteleostei</taxon>
        <taxon>Acanthomorphata</taxon>
        <taxon>Eupercaria</taxon>
        <taxon>Tetraodontiformes</taxon>
        <taxon>Tetradontoidea</taxon>
        <taxon>Tetraodontidae</taxon>
        <taxon>Takifugu</taxon>
    </lineage>
</organism>
<gene>
    <name evidence="2" type="ORF">D4764_12G0008170</name>
</gene>
<accession>A0A5C6PGE2</accession>
<feature type="region of interest" description="Disordered" evidence="1">
    <location>
        <begin position="96"/>
        <end position="123"/>
    </location>
</feature>
<keyword evidence="3" id="KW-1185">Reference proteome</keyword>
<comment type="caution">
    <text evidence="2">The sequence shown here is derived from an EMBL/GenBank/DDBJ whole genome shotgun (WGS) entry which is preliminary data.</text>
</comment>
<sequence length="186" mass="21052">MDRCRVHITADAAPIRLSISCSILPSLVNKTLRYLNSSTCGRISSLTRTTASDLEDHIICKKQRPDPEVTKLDPLNTMTAPRNSVQKIMNRICDKGQPWRRPTLTGNEQRPDTPEDSPQDPPRETVECLLQVHKTHVDWLGKLPCTLEDPAEGIELVHCSTPRTKTTLLFLNLRFDYLADPPIQYP</sequence>
<dbReference type="AlphaFoldDB" id="A0A5C6PGE2"/>